<dbReference type="PRINTS" id="PR00385">
    <property type="entry name" value="P450"/>
</dbReference>
<evidence type="ECO:0000313" key="7">
    <source>
        <dbReference type="EMBL" id="KAK8094942.1"/>
    </source>
</evidence>
<keyword evidence="5 6" id="KW-0408">Iron</keyword>
<evidence type="ECO:0000256" key="6">
    <source>
        <dbReference type="RuleBase" id="RU000461"/>
    </source>
</evidence>
<dbReference type="EMBL" id="JAQQWN010000002">
    <property type="protein sequence ID" value="KAK8094942.1"/>
    <property type="molecule type" value="Genomic_DNA"/>
</dbReference>
<dbReference type="PRINTS" id="PR00463">
    <property type="entry name" value="EP450I"/>
</dbReference>
<dbReference type="SUPFAM" id="SSF48264">
    <property type="entry name" value="Cytochrome P450"/>
    <property type="match status" value="1"/>
</dbReference>
<keyword evidence="3 6" id="KW-0349">Heme</keyword>
<accession>A0ABR1XE96</accession>
<evidence type="ECO:0000256" key="5">
    <source>
        <dbReference type="ARBA" id="ARBA00023004"/>
    </source>
</evidence>
<gene>
    <name evidence="7" type="ORF">PG997_001627</name>
</gene>
<comment type="caution">
    <text evidence="7">The sequence shown here is derived from an EMBL/GenBank/DDBJ whole genome shotgun (WGS) entry which is preliminary data.</text>
</comment>
<protein>
    <submittedName>
        <fullName evidence="7">Cytochrome P450</fullName>
    </submittedName>
</protein>
<organism evidence="7 8">
    <name type="scientific">Apiospora hydei</name>
    <dbReference type="NCBI Taxonomy" id="1337664"/>
    <lineage>
        <taxon>Eukaryota</taxon>
        <taxon>Fungi</taxon>
        <taxon>Dikarya</taxon>
        <taxon>Ascomycota</taxon>
        <taxon>Pezizomycotina</taxon>
        <taxon>Sordariomycetes</taxon>
        <taxon>Xylariomycetidae</taxon>
        <taxon>Amphisphaeriales</taxon>
        <taxon>Apiosporaceae</taxon>
        <taxon>Apiospora</taxon>
    </lineage>
</organism>
<dbReference type="PANTHER" id="PTHR24305:SF232">
    <property type="entry name" value="P450, PUTATIVE (EUROFUNG)-RELATED"/>
    <property type="match status" value="1"/>
</dbReference>
<name>A0ABR1XE96_9PEZI</name>
<proteinExistence type="inferred from homology"/>
<dbReference type="Gene3D" id="1.10.630.10">
    <property type="entry name" value="Cytochrome P450"/>
    <property type="match status" value="1"/>
</dbReference>
<keyword evidence="8" id="KW-1185">Reference proteome</keyword>
<dbReference type="InterPro" id="IPR002401">
    <property type="entry name" value="Cyt_P450_E_grp-I"/>
</dbReference>
<evidence type="ECO:0000256" key="1">
    <source>
        <dbReference type="ARBA" id="ARBA00001971"/>
    </source>
</evidence>
<sequence length="604" mass="68177">MTDYSDEYRPRDLIPLQRTFLRLMVDRPELATHVKSFIWTLMWRGFGEQDLSEIDMRTCEVLGQNVACLDPASLRQIGDQPYLFRVLSAEASPHPARVDLRGFSIFENGAAGLPPPPRFEATRDRFRTCPFLADWGSMNAANVDCRARGHNRAGQLPDIWMEDGSPVRITPDLLLFHKACQLRDIYWDAACNTKGSIYQHEAIGPQSLFTTTGADDHRKLRKAVGGSFWSVGTLKKTWEAKIDDLILNWVRNRKRPSENGKTIILSNKTSEFAADVMTMVLFTKPWGFVQNDRDERGMLHAWRVGTSLFGLAVRWRFMREVILSSKLKDYILPKMSDEWGNGWLMAQGAREISDRHTKLQKKGKGESVPSFNDVLQTAIDARIDDEPLNDTQRLAHMTLLIQAGADTTGTGLGATLRLILTHPKVLAKVREEIATADAKGLLSNPVVQYDETKRHLPYLSACIRESLRLHPPIPNLFSRLVPPSGDGKTIDGFPIPPGTQMLSHAVVVQRDADAFGPEPTDEFRPERWLESEERSARMEGYMYTFGMGPRVCLGKELALMEMHKLVPEVLRRFGVEVLEEGRYCACGGIAYLQPGLMVRLTARE</sequence>
<comment type="similarity">
    <text evidence="2 6">Belongs to the cytochrome P450 family.</text>
</comment>
<keyword evidence="6" id="KW-0503">Monooxygenase</keyword>
<evidence type="ECO:0000256" key="4">
    <source>
        <dbReference type="ARBA" id="ARBA00022723"/>
    </source>
</evidence>
<comment type="cofactor">
    <cofactor evidence="1">
        <name>heme</name>
        <dbReference type="ChEBI" id="CHEBI:30413"/>
    </cofactor>
</comment>
<evidence type="ECO:0000256" key="2">
    <source>
        <dbReference type="ARBA" id="ARBA00010617"/>
    </source>
</evidence>
<reference evidence="7 8" key="1">
    <citation type="submission" date="2023-01" db="EMBL/GenBank/DDBJ databases">
        <title>Analysis of 21 Apiospora genomes using comparative genomics revels a genus with tremendous synthesis potential of carbohydrate active enzymes and secondary metabolites.</title>
        <authorList>
            <person name="Sorensen T."/>
        </authorList>
    </citation>
    <scope>NUCLEOTIDE SEQUENCE [LARGE SCALE GENOMIC DNA]</scope>
    <source>
        <strain evidence="7 8">CBS 114990</strain>
    </source>
</reference>
<evidence type="ECO:0000313" key="8">
    <source>
        <dbReference type="Proteomes" id="UP001433268"/>
    </source>
</evidence>
<dbReference type="RefSeq" id="XP_066675715.1">
    <property type="nucleotide sequence ID" value="XM_066805942.1"/>
</dbReference>
<dbReference type="Pfam" id="PF00067">
    <property type="entry name" value="p450"/>
    <property type="match status" value="1"/>
</dbReference>
<keyword evidence="4 6" id="KW-0479">Metal-binding</keyword>
<dbReference type="PANTHER" id="PTHR24305">
    <property type="entry name" value="CYTOCHROME P450"/>
    <property type="match status" value="1"/>
</dbReference>
<dbReference type="PROSITE" id="PS00086">
    <property type="entry name" value="CYTOCHROME_P450"/>
    <property type="match status" value="1"/>
</dbReference>
<evidence type="ECO:0000256" key="3">
    <source>
        <dbReference type="ARBA" id="ARBA00022617"/>
    </source>
</evidence>
<dbReference type="Proteomes" id="UP001433268">
    <property type="component" value="Unassembled WGS sequence"/>
</dbReference>
<dbReference type="InterPro" id="IPR017972">
    <property type="entry name" value="Cyt_P450_CS"/>
</dbReference>
<dbReference type="InterPro" id="IPR036396">
    <property type="entry name" value="Cyt_P450_sf"/>
</dbReference>
<dbReference type="GeneID" id="92039002"/>
<keyword evidence="6" id="KW-0560">Oxidoreductase</keyword>
<dbReference type="InterPro" id="IPR050121">
    <property type="entry name" value="Cytochrome_P450_monoxygenase"/>
</dbReference>
<dbReference type="InterPro" id="IPR001128">
    <property type="entry name" value="Cyt_P450"/>
</dbReference>